<accession>A0AAV7GH50</accession>
<keyword evidence="2" id="KW-1185">Reference proteome</keyword>
<dbReference type="PANTHER" id="PTHR46798">
    <property type="entry name" value="OS09G0511500 PROTEIN"/>
    <property type="match status" value="1"/>
</dbReference>
<gene>
    <name evidence="1" type="ORF">IEQ34_015607</name>
</gene>
<dbReference type="GO" id="GO:0004842">
    <property type="term" value="F:ubiquitin-protein transferase activity"/>
    <property type="evidence" value="ECO:0007669"/>
    <property type="project" value="InterPro"/>
</dbReference>
<comment type="caution">
    <text evidence="1">The sequence shown here is derived from an EMBL/GenBank/DDBJ whole genome shotgun (WGS) entry which is preliminary data.</text>
</comment>
<reference evidence="1 2" key="1">
    <citation type="journal article" date="2021" name="Hortic Res">
        <title>Chromosome-scale assembly of the Dendrobium chrysotoxum genome enhances the understanding of orchid evolution.</title>
        <authorList>
            <person name="Zhang Y."/>
            <person name="Zhang G.Q."/>
            <person name="Zhang D."/>
            <person name="Liu X.D."/>
            <person name="Xu X.Y."/>
            <person name="Sun W.H."/>
            <person name="Yu X."/>
            <person name="Zhu X."/>
            <person name="Wang Z.W."/>
            <person name="Zhao X."/>
            <person name="Zhong W.Y."/>
            <person name="Chen H."/>
            <person name="Yin W.L."/>
            <person name="Huang T."/>
            <person name="Niu S.C."/>
            <person name="Liu Z.J."/>
        </authorList>
    </citation>
    <scope>NUCLEOTIDE SEQUENCE [LARGE SCALE GENOMIC DNA]</scope>
    <source>
        <strain evidence="1">Lindl</strain>
    </source>
</reference>
<dbReference type="AlphaFoldDB" id="A0AAV7GH50"/>
<dbReference type="SUPFAM" id="SSF57850">
    <property type="entry name" value="RING/U-box"/>
    <property type="match status" value="1"/>
</dbReference>
<dbReference type="InterPro" id="IPR013083">
    <property type="entry name" value="Znf_RING/FYVE/PHD"/>
</dbReference>
<evidence type="ECO:0000313" key="2">
    <source>
        <dbReference type="Proteomes" id="UP000775213"/>
    </source>
</evidence>
<dbReference type="Gene3D" id="3.30.40.10">
    <property type="entry name" value="Zinc/RING finger domain, C3HC4 (zinc finger)"/>
    <property type="match status" value="1"/>
</dbReference>
<evidence type="ECO:0008006" key="3">
    <source>
        <dbReference type="Google" id="ProtNLM"/>
    </source>
</evidence>
<organism evidence="1 2">
    <name type="scientific">Dendrobium chrysotoxum</name>
    <name type="common">Orchid</name>
    <dbReference type="NCBI Taxonomy" id="161865"/>
    <lineage>
        <taxon>Eukaryota</taxon>
        <taxon>Viridiplantae</taxon>
        <taxon>Streptophyta</taxon>
        <taxon>Embryophyta</taxon>
        <taxon>Tracheophyta</taxon>
        <taxon>Spermatophyta</taxon>
        <taxon>Magnoliopsida</taxon>
        <taxon>Liliopsida</taxon>
        <taxon>Asparagales</taxon>
        <taxon>Orchidaceae</taxon>
        <taxon>Epidendroideae</taxon>
        <taxon>Malaxideae</taxon>
        <taxon>Dendrobiinae</taxon>
        <taxon>Dendrobium</taxon>
    </lineage>
</organism>
<name>A0AAV7GH50_DENCH</name>
<sequence length="171" mass="19164">MAEAMGLEKQDISEDFKAVSCLICLDHVLDRGEQLIIRLRCGHESHLDCICSVFNAKGLSSSTTSTEREMEKSGYELNSRNVSSLSSESVERPPFPSLPQKPNDLQKFTFEELIVATRNFSCSLMAWRRGIIKGHEEPHATIEIIVKKLSCKGLQIVEGIFCLSSTDYGRH</sequence>
<dbReference type="EMBL" id="JAGFBR010000014">
    <property type="protein sequence ID" value="KAH0455575.1"/>
    <property type="molecule type" value="Genomic_DNA"/>
</dbReference>
<dbReference type="Proteomes" id="UP000775213">
    <property type="component" value="Unassembled WGS sequence"/>
</dbReference>
<protein>
    <recommendedName>
        <fullName evidence="3">RING-type domain-containing protein</fullName>
    </recommendedName>
</protein>
<evidence type="ECO:0000313" key="1">
    <source>
        <dbReference type="EMBL" id="KAH0455575.1"/>
    </source>
</evidence>
<dbReference type="InterPro" id="IPR044274">
    <property type="entry name" value="RFI2"/>
</dbReference>
<proteinExistence type="predicted"/>
<dbReference type="PANTHER" id="PTHR46798:SF3">
    <property type="entry name" value="RING FINGER FAMILY PROTEIN"/>
    <property type="match status" value="1"/>
</dbReference>